<dbReference type="OrthoDB" id="10017160at2759"/>
<reference evidence="2" key="1">
    <citation type="journal article" date="2015" name="Nat. Genet.">
        <title>The genome and transcriptome of the zoonotic hookworm Ancylostoma ceylanicum identify infection-specific gene families.</title>
        <authorList>
            <person name="Schwarz E.M."/>
            <person name="Hu Y."/>
            <person name="Antoshechkin I."/>
            <person name="Miller M.M."/>
            <person name="Sternberg P.W."/>
            <person name="Aroian R.V."/>
        </authorList>
    </citation>
    <scope>NUCLEOTIDE SEQUENCE</scope>
    <source>
        <strain evidence="2">HY135</strain>
    </source>
</reference>
<gene>
    <name evidence="1" type="primary">Acey_s0003.g1245</name>
    <name evidence="1" type="ORF">Y032_0003g1245</name>
</gene>
<organism evidence="1 2">
    <name type="scientific">Ancylostoma ceylanicum</name>
    <dbReference type="NCBI Taxonomy" id="53326"/>
    <lineage>
        <taxon>Eukaryota</taxon>
        <taxon>Metazoa</taxon>
        <taxon>Ecdysozoa</taxon>
        <taxon>Nematoda</taxon>
        <taxon>Chromadorea</taxon>
        <taxon>Rhabditida</taxon>
        <taxon>Rhabditina</taxon>
        <taxon>Rhabditomorpha</taxon>
        <taxon>Strongyloidea</taxon>
        <taxon>Ancylostomatidae</taxon>
        <taxon>Ancylostomatinae</taxon>
        <taxon>Ancylostoma</taxon>
    </lineage>
</organism>
<keyword evidence="2" id="KW-1185">Reference proteome</keyword>
<dbReference type="Proteomes" id="UP000024635">
    <property type="component" value="Unassembled WGS sequence"/>
</dbReference>
<accession>A0A016VXN5</accession>
<evidence type="ECO:0000313" key="1">
    <source>
        <dbReference type="EMBL" id="EYC31797.1"/>
    </source>
</evidence>
<dbReference type="AlphaFoldDB" id="A0A016VXN5"/>
<protein>
    <recommendedName>
        <fullName evidence="3">Mos1 transposase HTH domain-containing protein</fullName>
    </recommendedName>
</protein>
<comment type="caution">
    <text evidence="1">The sequence shown here is derived from an EMBL/GenBank/DDBJ whole genome shotgun (WGS) entry which is preliminary data.</text>
</comment>
<sequence length="108" mass="12737">MMCRRNFWVIMLYEFKLNHSAAEAAHTLALDSEVLVRKVFFWRLLPRRKTRSWSKEIARRSSTESSRGVETRYYHSGVGSRPRCSSYYSCESFGLHWDGKKDPKVDTP</sequence>
<evidence type="ECO:0008006" key="3">
    <source>
        <dbReference type="Google" id="ProtNLM"/>
    </source>
</evidence>
<name>A0A016VXN5_9BILA</name>
<evidence type="ECO:0000313" key="2">
    <source>
        <dbReference type="Proteomes" id="UP000024635"/>
    </source>
</evidence>
<proteinExistence type="predicted"/>
<dbReference type="EMBL" id="JARK01001339">
    <property type="protein sequence ID" value="EYC31797.1"/>
    <property type="molecule type" value="Genomic_DNA"/>
</dbReference>